<dbReference type="GO" id="GO:0046872">
    <property type="term" value="F:metal ion binding"/>
    <property type="evidence" value="ECO:0007669"/>
    <property type="project" value="UniProtKB-KW"/>
</dbReference>
<dbReference type="Proteomes" id="UP000069850">
    <property type="component" value="Chromosome 1"/>
</dbReference>
<dbReference type="KEGG" id="mema:MMAB1_3015"/>
<evidence type="ECO:0000256" key="1">
    <source>
        <dbReference type="ARBA" id="ARBA00022691"/>
    </source>
</evidence>
<evidence type="ECO:0000256" key="2">
    <source>
        <dbReference type="ARBA" id="ARBA00022723"/>
    </source>
</evidence>
<reference evidence="6 7" key="1">
    <citation type="submission" date="2016-01" db="EMBL/GenBank/DDBJ databases">
        <authorList>
            <person name="Manzoor S."/>
        </authorList>
    </citation>
    <scope>NUCLEOTIDE SEQUENCE [LARGE SCALE GENOMIC DNA]</scope>
    <source>
        <strain evidence="6">Methanoculleus sp MAB1</strain>
    </source>
</reference>
<accession>A0A0X3BQC9</accession>
<dbReference type="InterPro" id="IPR058240">
    <property type="entry name" value="rSAM_sf"/>
</dbReference>
<dbReference type="InterPro" id="IPR013785">
    <property type="entry name" value="Aldolase_TIM"/>
</dbReference>
<dbReference type="CDD" id="cd01335">
    <property type="entry name" value="Radical_SAM"/>
    <property type="match status" value="1"/>
</dbReference>
<dbReference type="GO" id="GO:0003824">
    <property type="term" value="F:catalytic activity"/>
    <property type="evidence" value="ECO:0007669"/>
    <property type="project" value="InterPro"/>
</dbReference>
<evidence type="ECO:0000313" key="6">
    <source>
        <dbReference type="EMBL" id="CVK34228.1"/>
    </source>
</evidence>
<proteinExistence type="predicted"/>
<dbReference type="SFLD" id="SFLDS00029">
    <property type="entry name" value="Radical_SAM"/>
    <property type="match status" value="1"/>
</dbReference>
<dbReference type="PANTHER" id="PTHR11228:SF7">
    <property type="entry name" value="PQQA PEPTIDE CYCLASE"/>
    <property type="match status" value="1"/>
</dbReference>
<evidence type="ECO:0000313" key="7">
    <source>
        <dbReference type="Proteomes" id="UP000069850"/>
    </source>
</evidence>
<evidence type="ECO:0000256" key="3">
    <source>
        <dbReference type="ARBA" id="ARBA00023004"/>
    </source>
</evidence>
<feature type="domain" description="Radical SAM core" evidence="5">
    <location>
        <begin position="17"/>
        <end position="78"/>
    </location>
</feature>
<dbReference type="AlphaFoldDB" id="A0A0X3BQC9"/>
<dbReference type="GO" id="GO:0006783">
    <property type="term" value="P:heme biosynthetic process"/>
    <property type="evidence" value="ECO:0007669"/>
    <property type="project" value="TreeGrafter"/>
</dbReference>
<keyword evidence="1" id="KW-0949">S-adenosyl-L-methionine</keyword>
<evidence type="ECO:0000259" key="5">
    <source>
        <dbReference type="Pfam" id="PF04055"/>
    </source>
</evidence>
<dbReference type="SUPFAM" id="SSF102114">
    <property type="entry name" value="Radical SAM enzymes"/>
    <property type="match status" value="1"/>
</dbReference>
<dbReference type="InterPro" id="IPR007197">
    <property type="entry name" value="rSAM"/>
</dbReference>
<dbReference type="PANTHER" id="PTHR11228">
    <property type="entry name" value="RADICAL SAM DOMAIN PROTEIN"/>
    <property type="match status" value="1"/>
</dbReference>
<dbReference type="EMBL" id="LT158599">
    <property type="protein sequence ID" value="CVK34228.1"/>
    <property type="molecule type" value="Genomic_DNA"/>
</dbReference>
<sequence length="106" mass="10807">MTGRDVNAGSGPRIVSWNVTSRCPLACAHCYIDADGRGSPGDLDTAEGMALIDQIAAVGRPILVLSGGEPLLRPDIFDLPGMPPGAGCGSPWARAASSSPMTSRDG</sequence>
<gene>
    <name evidence="6" type="ORF">MMAB1_3015</name>
</gene>
<organism evidence="6 7">
    <name type="scientific">Methanoculleus bourgensis</name>
    <dbReference type="NCBI Taxonomy" id="83986"/>
    <lineage>
        <taxon>Archaea</taxon>
        <taxon>Methanobacteriati</taxon>
        <taxon>Methanobacteriota</taxon>
        <taxon>Stenosarchaea group</taxon>
        <taxon>Methanomicrobia</taxon>
        <taxon>Methanomicrobiales</taxon>
        <taxon>Methanomicrobiaceae</taxon>
        <taxon>Methanoculleus</taxon>
    </lineage>
</organism>
<dbReference type="InterPro" id="IPR050377">
    <property type="entry name" value="Radical_SAM_PqqE_MftC-like"/>
</dbReference>
<name>A0A0X3BQC9_9EURY</name>
<evidence type="ECO:0000256" key="4">
    <source>
        <dbReference type="ARBA" id="ARBA00023014"/>
    </source>
</evidence>
<dbReference type="SFLD" id="SFLDG01067">
    <property type="entry name" value="SPASM/twitch_domain_containing"/>
    <property type="match status" value="1"/>
</dbReference>
<dbReference type="GO" id="GO:0051536">
    <property type="term" value="F:iron-sulfur cluster binding"/>
    <property type="evidence" value="ECO:0007669"/>
    <property type="project" value="UniProtKB-KW"/>
</dbReference>
<dbReference type="Gene3D" id="3.20.20.70">
    <property type="entry name" value="Aldolase class I"/>
    <property type="match status" value="1"/>
</dbReference>
<keyword evidence="3" id="KW-0408">Iron</keyword>
<protein>
    <recommendedName>
        <fullName evidence="5">Radical SAM core domain-containing protein</fullName>
    </recommendedName>
</protein>
<dbReference type="Pfam" id="PF04055">
    <property type="entry name" value="Radical_SAM"/>
    <property type="match status" value="1"/>
</dbReference>
<keyword evidence="4" id="KW-0411">Iron-sulfur</keyword>
<keyword evidence="2" id="KW-0479">Metal-binding</keyword>